<comment type="caution">
    <text evidence="1">The sequence shown here is derived from an EMBL/GenBank/DDBJ whole genome shotgun (WGS) entry which is preliminary data.</text>
</comment>
<dbReference type="Proteomes" id="UP000033616">
    <property type="component" value="Unassembled WGS sequence"/>
</dbReference>
<sequence>MTNFILKYIENANINIEAKFEQQGTFSSKSYVL</sequence>
<protein>
    <submittedName>
        <fullName evidence="1">Uncharacterized protein</fullName>
    </submittedName>
</protein>
<reference evidence="1 2" key="1">
    <citation type="submission" date="2015-02" db="EMBL/GenBank/DDBJ databases">
        <title>Genome Sequencing of Rickettsiales.</title>
        <authorList>
            <person name="Daugherty S.C."/>
            <person name="Su Q."/>
            <person name="Abolude K."/>
            <person name="Beier-Sexton M."/>
            <person name="Carlyon J.A."/>
            <person name="Carter R."/>
            <person name="Day N.P."/>
            <person name="Dumler S.J."/>
            <person name="Dyachenko V."/>
            <person name="Godinez A."/>
            <person name="Kurtti T.J."/>
            <person name="Lichay M."/>
            <person name="Mullins K.E."/>
            <person name="Ott S."/>
            <person name="Pappas-Brown V."/>
            <person name="Paris D.H."/>
            <person name="Patel P."/>
            <person name="Richards A.L."/>
            <person name="Sadzewicz L."/>
            <person name="Sears K."/>
            <person name="Seidman D."/>
            <person name="Sengamalay N."/>
            <person name="Stenos J."/>
            <person name="Tallon L.J."/>
            <person name="Vincent G."/>
            <person name="Fraser C.M."/>
            <person name="Munderloh U."/>
            <person name="Dunning-Hotopp J.C."/>
        </authorList>
    </citation>
    <scope>NUCLEOTIDE SEQUENCE [LARGE SCALE GENOMIC DNA]</scope>
    <source>
        <strain evidence="1 2">Fuller</strain>
    </source>
</reference>
<gene>
    <name evidence="1" type="ORF">OCHUTO_0164</name>
</gene>
<evidence type="ECO:0000313" key="1">
    <source>
        <dbReference type="EMBL" id="KJV57159.1"/>
    </source>
</evidence>
<dbReference type="EMBL" id="LANP01000003">
    <property type="protein sequence ID" value="KJV57159.1"/>
    <property type="molecule type" value="Genomic_DNA"/>
</dbReference>
<organism evidence="1 2">
    <name type="scientific">Orientia chuto str. Dubai</name>
    <dbReference type="NCBI Taxonomy" id="1359168"/>
    <lineage>
        <taxon>Bacteria</taxon>
        <taxon>Pseudomonadati</taxon>
        <taxon>Pseudomonadota</taxon>
        <taxon>Alphaproteobacteria</taxon>
        <taxon>Rickettsiales</taxon>
        <taxon>Rickettsiaceae</taxon>
        <taxon>Rickettsieae</taxon>
        <taxon>Orientia</taxon>
    </lineage>
</organism>
<accession>A0A0F3MRE1</accession>
<evidence type="ECO:0000313" key="2">
    <source>
        <dbReference type="Proteomes" id="UP000033616"/>
    </source>
</evidence>
<dbReference type="PATRIC" id="fig|1359168.3.peg.749"/>
<dbReference type="AlphaFoldDB" id="A0A0F3MRE1"/>
<proteinExistence type="predicted"/>
<keyword evidence="2" id="KW-1185">Reference proteome</keyword>
<name>A0A0F3MRE1_9RICK</name>